<evidence type="ECO:0000256" key="1">
    <source>
        <dbReference type="SAM" id="Phobius"/>
    </source>
</evidence>
<organism evidence="3 4">
    <name type="scientific">Hymenobacter persicinus</name>
    <dbReference type="NCBI Taxonomy" id="2025506"/>
    <lineage>
        <taxon>Bacteria</taxon>
        <taxon>Pseudomonadati</taxon>
        <taxon>Bacteroidota</taxon>
        <taxon>Cytophagia</taxon>
        <taxon>Cytophagales</taxon>
        <taxon>Hymenobacteraceae</taxon>
        <taxon>Hymenobacter</taxon>
    </lineage>
</organism>
<dbReference type="PANTHER" id="PTHR23028">
    <property type="entry name" value="ACETYLTRANSFERASE"/>
    <property type="match status" value="1"/>
</dbReference>
<dbReference type="PANTHER" id="PTHR23028:SF53">
    <property type="entry name" value="ACYL_TRANSF_3 DOMAIN-CONTAINING PROTEIN"/>
    <property type="match status" value="1"/>
</dbReference>
<keyword evidence="1" id="KW-0472">Membrane</keyword>
<accession>A0A4Q5L8B0</accession>
<feature type="transmembrane region" description="Helical" evidence="1">
    <location>
        <begin position="49"/>
        <end position="74"/>
    </location>
</feature>
<dbReference type="AlphaFoldDB" id="A0A4Q5L8B0"/>
<feature type="domain" description="Acyltransferase 3" evidence="2">
    <location>
        <begin position="14"/>
        <end position="351"/>
    </location>
</feature>
<name>A0A4Q5L8B0_9BACT</name>
<feature type="transmembrane region" description="Helical" evidence="1">
    <location>
        <begin position="283"/>
        <end position="308"/>
    </location>
</feature>
<keyword evidence="1" id="KW-1133">Transmembrane helix</keyword>
<dbReference type="GO" id="GO:0009103">
    <property type="term" value="P:lipopolysaccharide biosynthetic process"/>
    <property type="evidence" value="ECO:0007669"/>
    <property type="project" value="TreeGrafter"/>
</dbReference>
<dbReference type="OrthoDB" id="9796461at2"/>
<feature type="transmembrane region" description="Helical" evidence="1">
    <location>
        <begin position="253"/>
        <end position="271"/>
    </location>
</feature>
<sequence>MEKLLPAASKKYIPSLTGMRAIAAFMVFVCHNPINYAQPLTPLQRAGNGLLVAFDIGVAIFFVLSGFLITLRYAENITLSWQWIVRYTRNRMARIYPMYFLVTVVTIVASQLSTAYDPSRVWQYFSPTDKAIAIFANLTFIRGFFSNLTWTLAGQGWSLTVEECFYLAAPFMLLSVMRQPKLLPLWALGLLATGFALVGVGSLAPEHLYGFFKTVRFMLNWTFFGRCIEFVLGMGLGLYVIKRPKPQVATGWATYLGSAWMGLCMLAFTAFEFSHDPGPIPGLTTYSAIFVHNVLLPLGIVALFWGLIHEQTVVRRLLETDLFSLLGKSSYVFYLTHVGVLNFLIEYHLTTNVLVKFVLMNLVSIGLYKLVEHPIHRWLTQRAKPRPVAVAA</sequence>
<evidence type="ECO:0000313" key="4">
    <source>
        <dbReference type="Proteomes" id="UP000294155"/>
    </source>
</evidence>
<evidence type="ECO:0000313" key="3">
    <source>
        <dbReference type="EMBL" id="RYU77860.1"/>
    </source>
</evidence>
<dbReference type="InterPro" id="IPR050879">
    <property type="entry name" value="Acyltransferase_3"/>
</dbReference>
<keyword evidence="1" id="KW-0812">Transmembrane</keyword>
<dbReference type="Proteomes" id="UP000294155">
    <property type="component" value="Unassembled WGS sequence"/>
</dbReference>
<dbReference type="InterPro" id="IPR002656">
    <property type="entry name" value="Acyl_transf_3_dom"/>
</dbReference>
<evidence type="ECO:0000259" key="2">
    <source>
        <dbReference type="Pfam" id="PF01757"/>
    </source>
</evidence>
<dbReference type="GO" id="GO:0016747">
    <property type="term" value="F:acyltransferase activity, transferring groups other than amino-acyl groups"/>
    <property type="evidence" value="ECO:0007669"/>
    <property type="project" value="InterPro"/>
</dbReference>
<proteinExistence type="predicted"/>
<feature type="transmembrane region" description="Helical" evidence="1">
    <location>
        <begin position="12"/>
        <end position="29"/>
    </location>
</feature>
<feature type="transmembrane region" description="Helical" evidence="1">
    <location>
        <begin position="95"/>
        <end position="112"/>
    </location>
</feature>
<keyword evidence="4" id="KW-1185">Reference proteome</keyword>
<gene>
    <name evidence="3" type="ORF">EWM57_16535</name>
</gene>
<dbReference type="RefSeq" id="WP_129922269.1">
    <property type="nucleotide sequence ID" value="NZ_SEWE01000041.1"/>
</dbReference>
<feature type="transmembrane region" description="Helical" evidence="1">
    <location>
        <begin position="223"/>
        <end position="241"/>
    </location>
</feature>
<feature type="transmembrane region" description="Helical" evidence="1">
    <location>
        <begin position="182"/>
        <end position="203"/>
    </location>
</feature>
<reference evidence="3 4" key="1">
    <citation type="submission" date="2019-02" db="EMBL/GenBank/DDBJ databases">
        <title>Bacterial novel species isolated from soil.</title>
        <authorList>
            <person name="Jung H.-Y."/>
        </authorList>
    </citation>
    <scope>NUCLEOTIDE SEQUENCE [LARGE SCALE GENOMIC DNA]</scope>
    <source>
        <strain evidence="3 4">1-3-3-3</strain>
    </source>
</reference>
<protein>
    <submittedName>
        <fullName evidence="3">Acyltransferase</fullName>
    </submittedName>
</protein>
<comment type="caution">
    <text evidence="3">The sequence shown here is derived from an EMBL/GenBank/DDBJ whole genome shotgun (WGS) entry which is preliminary data.</text>
</comment>
<dbReference type="GO" id="GO:0016020">
    <property type="term" value="C:membrane"/>
    <property type="evidence" value="ECO:0007669"/>
    <property type="project" value="TreeGrafter"/>
</dbReference>
<dbReference type="EMBL" id="SEWE01000041">
    <property type="protein sequence ID" value="RYU77860.1"/>
    <property type="molecule type" value="Genomic_DNA"/>
</dbReference>
<keyword evidence="3" id="KW-0012">Acyltransferase</keyword>
<dbReference type="Pfam" id="PF01757">
    <property type="entry name" value="Acyl_transf_3"/>
    <property type="match status" value="1"/>
</dbReference>
<keyword evidence="3" id="KW-0808">Transferase</keyword>